<dbReference type="GO" id="GO:0016887">
    <property type="term" value="F:ATP hydrolysis activity"/>
    <property type="evidence" value="ECO:0007669"/>
    <property type="project" value="InterPro"/>
</dbReference>
<accession>A0A174SGD7</accession>
<dbReference type="OrthoDB" id="9784297at2"/>
<dbReference type="InterPro" id="IPR003959">
    <property type="entry name" value="ATPase_AAA_core"/>
</dbReference>
<dbReference type="PANTHER" id="PTHR43581">
    <property type="entry name" value="ATP/GTP PHOSPHATASE"/>
    <property type="match status" value="1"/>
</dbReference>
<dbReference type="SMART" id="SM00382">
    <property type="entry name" value="AAA"/>
    <property type="match status" value="1"/>
</dbReference>
<protein>
    <submittedName>
        <fullName evidence="2">Recombination protein F</fullName>
    </submittedName>
</protein>
<feature type="domain" description="AAA+ ATPase" evidence="1">
    <location>
        <begin position="23"/>
        <end position="334"/>
    </location>
</feature>
<name>A0A174SGD7_9FIRM</name>
<sequence length="418" mass="48021">MKIDFLEIINFRNMRSAALDFANKNFVALIGDNGSGKTTILESITKAFVPVLRAVNGEAVKQCDLSNTDIKEGTSSVAVTLGIDLEGAKYTWTNKRRKASIFPYDEAIEIRGQNGNDLKKLKQKYIECVTAGYLPLVLYYGTDRIIREVPRRGHIKNFEVMDSLRNCFDNVNYFRDFYDWFKTEEDIELRGLRENPDYKNPRLDCVRTALERMIPGYSNLRIELNPSRMLLTNSEGIDLQIDQLSGGYKAVLSVVADIAKRLAIANPQSVNPLEEEAVILIDELDLHLHPKWQKTIVEDLRRTFPKCQFIISTHSPFIIQALAASEIYDISKMQYAGEQGNYNGWSIENIQEQMMGVERKTPLYNMLIKQFSDAVDAEDYELAKNLYKKLLEMTHPESQERKIMKLDMEMIEPDDKTQ</sequence>
<reference evidence="2 3" key="1">
    <citation type="submission" date="2015-09" db="EMBL/GenBank/DDBJ databases">
        <authorList>
            <consortium name="Pathogen Informatics"/>
        </authorList>
    </citation>
    <scope>NUCLEOTIDE SEQUENCE [LARGE SCALE GENOMIC DNA]</scope>
    <source>
        <strain evidence="2 3">2789STDY5834911</strain>
    </source>
</reference>
<dbReference type="EMBL" id="CZAW01000050">
    <property type="protein sequence ID" value="CUP96762.1"/>
    <property type="molecule type" value="Genomic_DNA"/>
</dbReference>
<dbReference type="InterPro" id="IPR003593">
    <property type="entry name" value="AAA+_ATPase"/>
</dbReference>
<evidence type="ECO:0000313" key="2">
    <source>
        <dbReference type="EMBL" id="CUP96762.1"/>
    </source>
</evidence>
<dbReference type="RefSeq" id="WP_055153129.1">
    <property type="nucleotide sequence ID" value="NZ_CZAW01000050.1"/>
</dbReference>
<dbReference type="InterPro" id="IPR027417">
    <property type="entry name" value="P-loop_NTPase"/>
</dbReference>
<gene>
    <name evidence="2" type="ORF">ERS852523_03453</name>
</gene>
<dbReference type="PANTHER" id="PTHR43581:SF2">
    <property type="entry name" value="EXCINUCLEASE ATPASE SUBUNIT"/>
    <property type="match status" value="1"/>
</dbReference>
<evidence type="ECO:0000259" key="1">
    <source>
        <dbReference type="SMART" id="SM00382"/>
    </source>
</evidence>
<dbReference type="GO" id="GO:0005524">
    <property type="term" value="F:ATP binding"/>
    <property type="evidence" value="ECO:0007669"/>
    <property type="project" value="InterPro"/>
</dbReference>
<organism evidence="2 3">
    <name type="scientific">Blautia wexlerae</name>
    <dbReference type="NCBI Taxonomy" id="418240"/>
    <lineage>
        <taxon>Bacteria</taxon>
        <taxon>Bacillati</taxon>
        <taxon>Bacillota</taxon>
        <taxon>Clostridia</taxon>
        <taxon>Lachnospirales</taxon>
        <taxon>Lachnospiraceae</taxon>
        <taxon>Blautia</taxon>
    </lineage>
</organism>
<dbReference type="InterPro" id="IPR051396">
    <property type="entry name" value="Bact_Antivir_Def_Nuclease"/>
</dbReference>
<dbReference type="Pfam" id="PF13304">
    <property type="entry name" value="AAA_21"/>
    <property type="match status" value="1"/>
</dbReference>
<evidence type="ECO:0000313" key="3">
    <source>
        <dbReference type="Proteomes" id="UP000095712"/>
    </source>
</evidence>
<dbReference type="Pfam" id="PF13175">
    <property type="entry name" value="AAA_15"/>
    <property type="match status" value="1"/>
</dbReference>
<dbReference type="Proteomes" id="UP000095712">
    <property type="component" value="Unassembled WGS sequence"/>
</dbReference>
<dbReference type="InterPro" id="IPR041685">
    <property type="entry name" value="AAA_GajA/Old/RecF-like"/>
</dbReference>
<dbReference type="Gene3D" id="3.40.50.300">
    <property type="entry name" value="P-loop containing nucleotide triphosphate hydrolases"/>
    <property type="match status" value="1"/>
</dbReference>
<dbReference type="AlphaFoldDB" id="A0A174SGD7"/>
<dbReference type="SUPFAM" id="SSF52540">
    <property type="entry name" value="P-loop containing nucleoside triphosphate hydrolases"/>
    <property type="match status" value="1"/>
</dbReference>
<proteinExistence type="predicted"/>